<keyword evidence="3" id="KW-1003">Cell membrane</keyword>
<feature type="transmembrane region" description="Helical" evidence="9">
    <location>
        <begin position="32"/>
        <end position="52"/>
    </location>
</feature>
<dbReference type="InterPro" id="IPR039428">
    <property type="entry name" value="NUOK/Mnh_C1-like"/>
</dbReference>
<dbReference type="RefSeq" id="WP_161111140.1">
    <property type="nucleotide sequence ID" value="NZ_JBEYGQ010000019.1"/>
</dbReference>
<feature type="transmembrane region" description="Helical" evidence="9">
    <location>
        <begin position="6"/>
        <end position="25"/>
    </location>
</feature>
<dbReference type="Gene3D" id="1.10.287.3510">
    <property type="match status" value="1"/>
</dbReference>
<evidence type="ECO:0000313" key="10">
    <source>
        <dbReference type="EMBL" id="MYR33322.1"/>
    </source>
</evidence>
<evidence type="ECO:0000256" key="3">
    <source>
        <dbReference type="ARBA" id="ARBA00022475"/>
    </source>
</evidence>
<keyword evidence="6 9" id="KW-0472">Membrane</keyword>
<dbReference type="NCBIfam" id="NF005929">
    <property type="entry name" value="PRK07946.1"/>
    <property type="match status" value="1"/>
</dbReference>
<keyword evidence="7" id="KW-0175">Coiled coil</keyword>
<comment type="subcellular location">
    <subcellularLocation>
        <location evidence="1">Cell membrane</location>
        <topology evidence="1">Multi-pass membrane protein</topology>
    </subcellularLocation>
</comment>
<dbReference type="AlphaFoldDB" id="A0A7K2ITM6"/>
<proteinExistence type="inferred from homology"/>
<dbReference type="GO" id="GO:0005886">
    <property type="term" value="C:plasma membrane"/>
    <property type="evidence" value="ECO:0007669"/>
    <property type="project" value="UniProtKB-SubCell"/>
</dbReference>
<feature type="transmembrane region" description="Helical" evidence="9">
    <location>
        <begin position="72"/>
        <end position="96"/>
    </location>
</feature>
<name>A0A7K2ITM6_9ACTN</name>
<comment type="similarity">
    <text evidence="2">Belongs to the CPA3 antiporters (TC 2.A.63) subunit C family.</text>
</comment>
<dbReference type="EMBL" id="WWHY01000001">
    <property type="protein sequence ID" value="MYR33322.1"/>
    <property type="molecule type" value="Genomic_DNA"/>
</dbReference>
<dbReference type="PANTHER" id="PTHR34583:SF2">
    <property type="entry name" value="ANTIPORTER SUBUNIT MNHC2-RELATED"/>
    <property type="match status" value="1"/>
</dbReference>
<sequence>MNESPSLTLVVVIGVLVAVGVVLLLERSLTRVLLGFIVMSNGVNLMILAMSGTPGKPPILWFSDGEEMSDPLPQAMILTAIVITLGLTAFLLALAYRSWQLEGNDEVQDDAEDLRIVQGEGRRAVRQRFLKERRKLRADIRRQRAELQATIAAADAQELAEQARIKAEIAAAQAELARFEVEAEDGEADERSQETVRRLTYRQQSMVNQVTELRGRIRLGRKRLREHRRADRAAERELWRELRRRIRSQRRQARQTMRAERERLARAEDSDLQGND</sequence>
<dbReference type="PANTHER" id="PTHR34583">
    <property type="entry name" value="ANTIPORTER SUBUNIT MNHC2-RELATED"/>
    <property type="match status" value="1"/>
</dbReference>
<evidence type="ECO:0000256" key="9">
    <source>
        <dbReference type="SAM" id="Phobius"/>
    </source>
</evidence>
<evidence type="ECO:0000256" key="1">
    <source>
        <dbReference type="ARBA" id="ARBA00004651"/>
    </source>
</evidence>
<organism evidence="10 11">
    <name type="scientific">Nocardiopsis alba</name>
    <dbReference type="NCBI Taxonomy" id="53437"/>
    <lineage>
        <taxon>Bacteria</taxon>
        <taxon>Bacillati</taxon>
        <taxon>Actinomycetota</taxon>
        <taxon>Actinomycetes</taxon>
        <taxon>Streptosporangiales</taxon>
        <taxon>Nocardiopsidaceae</taxon>
        <taxon>Nocardiopsis</taxon>
    </lineage>
</organism>
<evidence type="ECO:0000313" key="11">
    <source>
        <dbReference type="Proteomes" id="UP000467124"/>
    </source>
</evidence>
<comment type="caution">
    <text evidence="10">The sequence shown here is derived from an EMBL/GenBank/DDBJ whole genome shotgun (WGS) entry which is preliminary data.</text>
</comment>
<dbReference type="InterPro" id="IPR050601">
    <property type="entry name" value="CPA3_antiporter_subunitC"/>
</dbReference>
<evidence type="ECO:0000256" key="8">
    <source>
        <dbReference type="SAM" id="MobiDB-lite"/>
    </source>
</evidence>
<evidence type="ECO:0000256" key="7">
    <source>
        <dbReference type="SAM" id="Coils"/>
    </source>
</evidence>
<keyword evidence="5 9" id="KW-1133">Transmembrane helix</keyword>
<feature type="coiled-coil region" evidence="7">
    <location>
        <begin position="126"/>
        <end position="189"/>
    </location>
</feature>
<evidence type="ECO:0000256" key="5">
    <source>
        <dbReference type="ARBA" id="ARBA00022989"/>
    </source>
</evidence>
<evidence type="ECO:0000256" key="2">
    <source>
        <dbReference type="ARBA" id="ARBA00010388"/>
    </source>
</evidence>
<dbReference type="Pfam" id="PF00420">
    <property type="entry name" value="Oxidored_q2"/>
    <property type="match status" value="1"/>
</dbReference>
<keyword evidence="4 9" id="KW-0812">Transmembrane</keyword>
<reference evidence="10 11" key="1">
    <citation type="journal article" date="2019" name="Nat. Commun.">
        <title>The antimicrobial potential of Streptomyces from insect microbiomes.</title>
        <authorList>
            <person name="Chevrette M.G."/>
            <person name="Carlson C.M."/>
            <person name="Ortega H.E."/>
            <person name="Thomas C."/>
            <person name="Ananiev G.E."/>
            <person name="Barns K.J."/>
            <person name="Book A.J."/>
            <person name="Cagnazzo J."/>
            <person name="Carlos C."/>
            <person name="Flanigan W."/>
            <person name="Grubbs K.J."/>
            <person name="Horn H.A."/>
            <person name="Hoffmann F.M."/>
            <person name="Klassen J.L."/>
            <person name="Knack J.J."/>
            <person name="Lewin G.R."/>
            <person name="McDonald B.R."/>
            <person name="Muller L."/>
            <person name="Melo W.G.P."/>
            <person name="Pinto-Tomas A.A."/>
            <person name="Schmitz A."/>
            <person name="Wendt-Pienkowski E."/>
            <person name="Wildman S."/>
            <person name="Zhao M."/>
            <person name="Zhang F."/>
            <person name="Bugni T.S."/>
            <person name="Andes D.R."/>
            <person name="Pupo M.T."/>
            <person name="Currie C.R."/>
        </authorList>
    </citation>
    <scope>NUCLEOTIDE SEQUENCE [LARGE SCALE GENOMIC DNA]</scope>
    <source>
        <strain evidence="10 11">SID5840</strain>
    </source>
</reference>
<accession>A0A7K2ITM6</accession>
<feature type="region of interest" description="Disordered" evidence="8">
    <location>
        <begin position="248"/>
        <end position="276"/>
    </location>
</feature>
<dbReference type="Proteomes" id="UP000467124">
    <property type="component" value="Unassembled WGS sequence"/>
</dbReference>
<evidence type="ECO:0000256" key="4">
    <source>
        <dbReference type="ARBA" id="ARBA00022692"/>
    </source>
</evidence>
<feature type="compositionally biased region" description="Basic and acidic residues" evidence="8">
    <location>
        <begin position="257"/>
        <end position="269"/>
    </location>
</feature>
<protein>
    <submittedName>
        <fullName evidence="10">Na(+)/H(+) antiporter subunit C</fullName>
    </submittedName>
</protein>
<evidence type="ECO:0000256" key="6">
    <source>
        <dbReference type="ARBA" id="ARBA00023136"/>
    </source>
</evidence>
<gene>
    <name evidence="10" type="ORF">GTW20_13880</name>
</gene>